<sequence length="184" mass="20353">MTSQRSRFDTLGQLTALRRYARSLTRDDVAAEDLVHDTLLRAYERRGSFEPGRGLRAWLFSILHNLFVDGQRARRADERRKALVADLHPAHQPAVQDQQLRLAQLRRAFMDLPEEQRAALHLVAIEGMSFAEAAKALGIPSGTLMSRLARARAALRALEEGEAGTRVGKAPVLKLVGGSDGPSH</sequence>
<dbReference type="Pfam" id="PF08281">
    <property type="entry name" value="Sigma70_r4_2"/>
    <property type="match status" value="1"/>
</dbReference>
<evidence type="ECO:0000313" key="8">
    <source>
        <dbReference type="Proteomes" id="UP000577362"/>
    </source>
</evidence>
<keyword evidence="2" id="KW-0805">Transcription regulation</keyword>
<dbReference type="GO" id="GO:0003677">
    <property type="term" value="F:DNA binding"/>
    <property type="evidence" value="ECO:0007669"/>
    <property type="project" value="InterPro"/>
</dbReference>
<dbReference type="GO" id="GO:0006352">
    <property type="term" value="P:DNA-templated transcription initiation"/>
    <property type="evidence" value="ECO:0007669"/>
    <property type="project" value="InterPro"/>
</dbReference>
<gene>
    <name evidence="7" type="ORF">GGR16_003738</name>
</gene>
<keyword evidence="8" id="KW-1185">Reference proteome</keyword>
<dbReference type="RefSeq" id="WP_026014832.1">
    <property type="nucleotide sequence ID" value="NZ_JACIEN010000005.1"/>
</dbReference>
<dbReference type="InterPro" id="IPR036388">
    <property type="entry name" value="WH-like_DNA-bd_sf"/>
</dbReference>
<dbReference type="InterPro" id="IPR013324">
    <property type="entry name" value="RNA_pol_sigma_r3/r4-like"/>
</dbReference>
<evidence type="ECO:0000256" key="4">
    <source>
        <dbReference type="ARBA" id="ARBA00023163"/>
    </source>
</evidence>
<evidence type="ECO:0000313" key="7">
    <source>
        <dbReference type="EMBL" id="MBB4018691.1"/>
    </source>
</evidence>
<dbReference type="NCBIfam" id="TIGR02937">
    <property type="entry name" value="sigma70-ECF"/>
    <property type="match status" value="1"/>
</dbReference>
<evidence type="ECO:0000259" key="5">
    <source>
        <dbReference type="Pfam" id="PF04542"/>
    </source>
</evidence>
<keyword evidence="3" id="KW-0731">Sigma factor</keyword>
<name>A0A840BYR8_9HYPH</name>
<evidence type="ECO:0000259" key="6">
    <source>
        <dbReference type="Pfam" id="PF08281"/>
    </source>
</evidence>
<dbReference type="Proteomes" id="UP000577362">
    <property type="component" value="Unassembled WGS sequence"/>
</dbReference>
<evidence type="ECO:0000256" key="3">
    <source>
        <dbReference type="ARBA" id="ARBA00023082"/>
    </source>
</evidence>
<feature type="domain" description="RNA polymerase sigma factor 70 region 4 type 2" evidence="6">
    <location>
        <begin position="103"/>
        <end position="155"/>
    </location>
</feature>
<dbReference type="InterPro" id="IPR039425">
    <property type="entry name" value="RNA_pol_sigma-70-like"/>
</dbReference>
<dbReference type="SUPFAM" id="SSF88659">
    <property type="entry name" value="Sigma3 and sigma4 domains of RNA polymerase sigma factors"/>
    <property type="match status" value="1"/>
</dbReference>
<evidence type="ECO:0000256" key="1">
    <source>
        <dbReference type="ARBA" id="ARBA00010641"/>
    </source>
</evidence>
<dbReference type="Gene3D" id="1.10.1740.10">
    <property type="match status" value="1"/>
</dbReference>
<dbReference type="Gene3D" id="1.10.10.10">
    <property type="entry name" value="Winged helix-like DNA-binding domain superfamily/Winged helix DNA-binding domain"/>
    <property type="match status" value="1"/>
</dbReference>
<dbReference type="InterPro" id="IPR013249">
    <property type="entry name" value="RNA_pol_sigma70_r4_t2"/>
</dbReference>
<comment type="caution">
    <text evidence="7">The sequence shown here is derived from an EMBL/GenBank/DDBJ whole genome shotgun (WGS) entry which is preliminary data.</text>
</comment>
<feature type="domain" description="RNA polymerase sigma-70 region 2" evidence="5">
    <location>
        <begin position="16"/>
        <end position="75"/>
    </location>
</feature>
<accession>A0A840BYR8</accession>
<dbReference type="AlphaFoldDB" id="A0A840BYR8"/>
<protein>
    <submittedName>
        <fullName evidence="7">RNA polymerase sigma-70 factor (ECF subfamily)</fullName>
    </submittedName>
</protein>
<dbReference type="Pfam" id="PF04542">
    <property type="entry name" value="Sigma70_r2"/>
    <property type="match status" value="1"/>
</dbReference>
<dbReference type="EMBL" id="JACIEN010000005">
    <property type="protein sequence ID" value="MBB4018691.1"/>
    <property type="molecule type" value="Genomic_DNA"/>
</dbReference>
<dbReference type="PANTHER" id="PTHR43133">
    <property type="entry name" value="RNA POLYMERASE ECF-TYPE SIGMA FACTO"/>
    <property type="match status" value="1"/>
</dbReference>
<organism evidence="7 8">
    <name type="scientific">Chelatococcus caeni</name>
    <dbReference type="NCBI Taxonomy" id="1348468"/>
    <lineage>
        <taxon>Bacteria</taxon>
        <taxon>Pseudomonadati</taxon>
        <taxon>Pseudomonadota</taxon>
        <taxon>Alphaproteobacteria</taxon>
        <taxon>Hyphomicrobiales</taxon>
        <taxon>Chelatococcaceae</taxon>
        <taxon>Chelatococcus</taxon>
    </lineage>
</organism>
<keyword evidence="4" id="KW-0804">Transcription</keyword>
<dbReference type="NCBIfam" id="NF009164">
    <property type="entry name" value="PRK12511.1"/>
    <property type="match status" value="1"/>
</dbReference>
<evidence type="ECO:0000256" key="2">
    <source>
        <dbReference type="ARBA" id="ARBA00023015"/>
    </source>
</evidence>
<dbReference type="SUPFAM" id="SSF88946">
    <property type="entry name" value="Sigma2 domain of RNA polymerase sigma factors"/>
    <property type="match status" value="1"/>
</dbReference>
<reference evidence="7 8" key="1">
    <citation type="submission" date="2020-08" db="EMBL/GenBank/DDBJ databases">
        <title>Genomic Encyclopedia of Type Strains, Phase IV (KMG-IV): sequencing the most valuable type-strain genomes for metagenomic binning, comparative biology and taxonomic classification.</title>
        <authorList>
            <person name="Goeker M."/>
        </authorList>
    </citation>
    <scope>NUCLEOTIDE SEQUENCE [LARGE SCALE GENOMIC DNA]</scope>
    <source>
        <strain evidence="7 8">DSM 103737</strain>
    </source>
</reference>
<dbReference type="InterPro" id="IPR007627">
    <property type="entry name" value="RNA_pol_sigma70_r2"/>
</dbReference>
<dbReference type="PANTHER" id="PTHR43133:SF25">
    <property type="entry name" value="RNA POLYMERASE SIGMA FACTOR RFAY-RELATED"/>
    <property type="match status" value="1"/>
</dbReference>
<dbReference type="GO" id="GO:0016987">
    <property type="term" value="F:sigma factor activity"/>
    <property type="evidence" value="ECO:0007669"/>
    <property type="project" value="UniProtKB-KW"/>
</dbReference>
<comment type="similarity">
    <text evidence="1">Belongs to the sigma-70 factor family. ECF subfamily.</text>
</comment>
<dbReference type="InterPro" id="IPR014284">
    <property type="entry name" value="RNA_pol_sigma-70_dom"/>
</dbReference>
<dbReference type="InterPro" id="IPR013325">
    <property type="entry name" value="RNA_pol_sigma_r2"/>
</dbReference>
<proteinExistence type="inferred from homology"/>